<dbReference type="InterPro" id="IPR044281">
    <property type="entry name" value="IMP4/RPF1"/>
</dbReference>
<dbReference type="GO" id="GO:0032040">
    <property type="term" value="C:small-subunit processome"/>
    <property type="evidence" value="ECO:0007669"/>
    <property type="project" value="TreeGrafter"/>
</dbReference>
<dbReference type="SUPFAM" id="SSF52954">
    <property type="entry name" value="Class II aaRS ABD-related"/>
    <property type="match status" value="1"/>
</dbReference>
<dbReference type="Gene3D" id="3.40.50.10480">
    <property type="entry name" value="Probable brix-domain ribosomal biogenesis protein"/>
    <property type="match status" value="1"/>
</dbReference>
<dbReference type="PANTHER" id="PTHR22734">
    <property type="entry name" value="U3 SMALL NUCLEOLAR RIBONUCLEOPROTEIN PROTEIN IMP4"/>
    <property type="match status" value="1"/>
</dbReference>
<keyword evidence="3" id="KW-1185">Reference proteome</keyword>
<accession>A0A5D2ITR4</accession>
<dbReference type="GO" id="GO:0042134">
    <property type="term" value="F:rRNA primary transcript binding"/>
    <property type="evidence" value="ECO:0007669"/>
    <property type="project" value="InterPro"/>
</dbReference>
<protein>
    <recommendedName>
        <fullName evidence="1">Brix domain-containing protein</fullName>
    </recommendedName>
</protein>
<sequence>MQTIHGQVISEIIESCRAHGFTDVILVHEHRDIPDGFIISHLPFGPTAYFGFLNVASILQRCFHVTKSIPFGYVTKPSNILQRHHIYEKPGGPKSVELKEIGPSFMPFQLFS</sequence>
<evidence type="ECO:0000259" key="1">
    <source>
        <dbReference type="PROSITE" id="PS50833"/>
    </source>
</evidence>
<dbReference type="PANTHER" id="PTHR22734:SF2">
    <property type="entry name" value="U3 SMALL NUCLEOLAR RIBONUCLEOPROTEIN PROTEIN IMP4"/>
    <property type="match status" value="1"/>
</dbReference>
<evidence type="ECO:0000313" key="3">
    <source>
        <dbReference type="Proteomes" id="UP000322667"/>
    </source>
</evidence>
<dbReference type="Proteomes" id="UP000322667">
    <property type="component" value="Chromosome D11"/>
</dbReference>
<gene>
    <name evidence="2" type="ORF">ES332_D11G308000v1</name>
</gene>
<dbReference type="GO" id="GO:0006364">
    <property type="term" value="P:rRNA processing"/>
    <property type="evidence" value="ECO:0007669"/>
    <property type="project" value="InterPro"/>
</dbReference>
<dbReference type="EMBL" id="CM017633">
    <property type="protein sequence ID" value="TYH46038.1"/>
    <property type="molecule type" value="Genomic_DNA"/>
</dbReference>
<dbReference type="InterPro" id="IPR007109">
    <property type="entry name" value="Brix"/>
</dbReference>
<organism evidence="2 3">
    <name type="scientific">Gossypium tomentosum</name>
    <name type="common">Hawaiian cotton</name>
    <name type="synonym">Gossypium sandvicense</name>
    <dbReference type="NCBI Taxonomy" id="34277"/>
    <lineage>
        <taxon>Eukaryota</taxon>
        <taxon>Viridiplantae</taxon>
        <taxon>Streptophyta</taxon>
        <taxon>Embryophyta</taxon>
        <taxon>Tracheophyta</taxon>
        <taxon>Spermatophyta</taxon>
        <taxon>Magnoliopsida</taxon>
        <taxon>eudicotyledons</taxon>
        <taxon>Gunneridae</taxon>
        <taxon>Pentapetalae</taxon>
        <taxon>rosids</taxon>
        <taxon>malvids</taxon>
        <taxon>Malvales</taxon>
        <taxon>Malvaceae</taxon>
        <taxon>Malvoideae</taxon>
        <taxon>Gossypium</taxon>
    </lineage>
</organism>
<dbReference type="AlphaFoldDB" id="A0A5D2ITR4"/>
<name>A0A5D2ITR4_GOSTO</name>
<proteinExistence type="predicted"/>
<reference evidence="2 3" key="1">
    <citation type="submission" date="2019-07" db="EMBL/GenBank/DDBJ databases">
        <title>WGS assembly of Gossypium tomentosum.</title>
        <authorList>
            <person name="Chen Z.J."/>
            <person name="Sreedasyam A."/>
            <person name="Ando A."/>
            <person name="Song Q."/>
            <person name="De L."/>
            <person name="Hulse-Kemp A."/>
            <person name="Ding M."/>
            <person name="Ye W."/>
            <person name="Kirkbride R."/>
            <person name="Jenkins J."/>
            <person name="Plott C."/>
            <person name="Lovell J."/>
            <person name="Lin Y.-M."/>
            <person name="Vaughn R."/>
            <person name="Liu B."/>
            <person name="Li W."/>
            <person name="Simpson S."/>
            <person name="Scheffler B."/>
            <person name="Saski C."/>
            <person name="Grover C."/>
            <person name="Hu G."/>
            <person name="Conover J."/>
            <person name="Carlson J."/>
            <person name="Shu S."/>
            <person name="Boston L."/>
            <person name="Williams M."/>
            <person name="Peterson D."/>
            <person name="Mcgee K."/>
            <person name="Jones D."/>
            <person name="Wendel J."/>
            <person name="Stelly D."/>
            <person name="Grimwood J."/>
            <person name="Schmutz J."/>
        </authorList>
    </citation>
    <scope>NUCLEOTIDE SEQUENCE [LARGE SCALE GENOMIC DNA]</scope>
    <source>
        <strain evidence="2">7179.01</strain>
    </source>
</reference>
<feature type="domain" description="Brix" evidence="1">
    <location>
        <begin position="1"/>
        <end position="112"/>
    </location>
</feature>
<dbReference type="GO" id="GO:0034457">
    <property type="term" value="C:Mpp10 complex"/>
    <property type="evidence" value="ECO:0007669"/>
    <property type="project" value="TreeGrafter"/>
</dbReference>
<dbReference type="GO" id="GO:0030515">
    <property type="term" value="F:snoRNA binding"/>
    <property type="evidence" value="ECO:0007669"/>
    <property type="project" value="TreeGrafter"/>
</dbReference>
<evidence type="ECO:0000313" key="2">
    <source>
        <dbReference type="EMBL" id="TYH46038.1"/>
    </source>
</evidence>
<dbReference type="PROSITE" id="PS50833">
    <property type="entry name" value="BRIX"/>
    <property type="match status" value="1"/>
</dbReference>